<dbReference type="EMBL" id="FOJG01000002">
    <property type="protein sequence ID" value="SEW52723.1"/>
    <property type="molecule type" value="Genomic_DNA"/>
</dbReference>
<organism evidence="2 3">
    <name type="scientific">Chitinophaga arvensicola</name>
    <dbReference type="NCBI Taxonomy" id="29529"/>
    <lineage>
        <taxon>Bacteria</taxon>
        <taxon>Pseudomonadati</taxon>
        <taxon>Bacteroidota</taxon>
        <taxon>Chitinophagia</taxon>
        <taxon>Chitinophagales</taxon>
        <taxon>Chitinophagaceae</taxon>
        <taxon>Chitinophaga</taxon>
    </lineage>
</organism>
<dbReference type="InterPro" id="IPR002347">
    <property type="entry name" value="SDR_fam"/>
</dbReference>
<dbReference type="Pfam" id="PF13561">
    <property type="entry name" value="adh_short_C2"/>
    <property type="match status" value="1"/>
</dbReference>
<dbReference type="RefSeq" id="WP_089899485.1">
    <property type="nucleotide sequence ID" value="NZ_FOJG01000002.1"/>
</dbReference>
<protein>
    <submittedName>
        <fullName evidence="2">3-oxoacyl-[acyl-carrier protein] reductase</fullName>
    </submittedName>
</protein>
<dbReference type="InterPro" id="IPR036291">
    <property type="entry name" value="NAD(P)-bd_dom_sf"/>
</dbReference>
<evidence type="ECO:0000313" key="2">
    <source>
        <dbReference type="EMBL" id="SEW52723.1"/>
    </source>
</evidence>
<dbReference type="SUPFAM" id="SSF51735">
    <property type="entry name" value="NAD(P)-binding Rossmann-fold domains"/>
    <property type="match status" value="1"/>
</dbReference>
<dbReference type="Gene3D" id="3.40.50.720">
    <property type="entry name" value="NAD(P)-binding Rossmann-like Domain"/>
    <property type="match status" value="1"/>
</dbReference>
<dbReference type="AlphaFoldDB" id="A0A1I0SBB7"/>
<dbReference type="PANTHER" id="PTHR42879">
    <property type="entry name" value="3-OXOACYL-(ACYL-CARRIER-PROTEIN) REDUCTASE"/>
    <property type="match status" value="1"/>
</dbReference>
<accession>A0A1I0SBB7</accession>
<name>A0A1I0SBB7_9BACT</name>
<sequence length="250" mass="26918">MDLYLKGKTAVVTGASQGFGRAITKELAIEGVRVFATARNEALLHSLKAEIAAAGGVEPVTFIQDFEAPEAPQQIAAAALVALGQVDILVNNTGRSRPLDVIGAEEEWRAGMTLDFDRHRQLTQQLLPQMMERKSGVVLNVISSYELRTINASAVAKGAIVVWSKQLAGELGQYGIRVNCLQPGLIDTANIRRFFTDEARAAFAAREIPLGDFGAAQDVADMVTFLVSPRAKYITGTVAVVDGGMRHHPF</sequence>
<gene>
    <name evidence="2" type="ORF">SAMN04488122_5060</name>
</gene>
<keyword evidence="3" id="KW-1185">Reference proteome</keyword>
<dbReference type="FunFam" id="3.40.50.720:FF:000084">
    <property type="entry name" value="Short-chain dehydrogenase reductase"/>
    <property type="match status" value="1"/>
</dbReference>
<comment type="similarity">
    <text evidence="1">Belongs to the short-chain dehydrogenases/reductases (SDR) family.</text>
</comment>
<dbReference type="PANTHER" id="PTHR42879:SF2">
    <property type="entry name" value="3-OXOACYL-[ACYL-CARRIER-PROTEIN] REDUCTASE FABG"/>
    <property type="match status" value="1"/>
</dbReference>
<dbReference type="PRINTS" id="PR00081">
    <property type="entry name" value="GDHRDH"/>
</dbReference>
<dbReference type="PRINTS" id="PR00080">
    <property type="entry name" value="SDRFAMILY"/>
</dbReference>
<dbReference type="STRING" id="29529.SAMN04488122_5060"/>
<proteinExistence type="inferred from homology"/>
<evidence type="ECO:0000256" key="1">
    <source>
        <dbReference type="ARBA" id="ARBA00006484"/>
    </source>
</evidence>
<dbReference type="OrthoDB" id="9804774at2"/>
<evidence type="ECO:0000313" key="3">
    <source>
        <dbReference type="Proteomes" id="UP000199310"/>
    </source>
</evidence>
<reference evidence="3" key="1">
    <citation type="submission" date="2016-10" db="EMBL/GenBank/DDBJ databases">
        <authorList>
            <person name="Varghese N."/>
            <person name="Submissions S."/>
        </authorList>
    </citation>
    <scope>NUCLEOTIDE SEQUENCE [LARGE SCALE GENOMIC DNA]</scope>
    <source>
        <strain evidence="3">DSM 3695</strain>
    </source>
</reference>
<dbReference type="Proteomes" id="UP000199310">
    <property type="component" value="Unassembled WGS sequence"/>
</dbReference>
<dbReference type="InterPro" id="IPR050259">
    <property type="entry name" value="SDR"/>
</dbReference>